<accession>A0A059VGZ8</accession>
<evidence type="ECO:0000313" key="1">
    <source>
        <dbReference type="EMBL" id="AHZ95505.1"/>
    </source>
</evidence>
<dbReference type="RefSeq" id="YP_009963968.1">
    <property type="nucleotide sequence ID" value="NC_051724.1"/>
</dbReference>
<sequence>MAQGAVMALLMVLWETRSLRATWRWLIACADEQNEIRERR</sequence>
<name>A0A059VGZ8_9CAUD</name>
<dbReference type="Proteomes" id="UP000221944">
    <property type="component" value="Segment"/>
</dbReference>
<dbReference type="GeneID" id="60335556"/>
<dbReference type="EMBL" id="KJ567041">
    <property type="protein sequence ID" value="AHZ95505.1"/>
    <property type="molecule type" value="Genomic_DNA"/>
</dbReference>
<evidence type="ECO:0000313" key="2">
    <source>
        <dbReference type="Proteomes" id="UP000221944"/>
    </source>
</evidence>
<dbReference type="KEGG" id="vg:60335556"/>
<keyword evidence="2" id="KW-1185">Reference proteome</keyword>
<organism evidence="1 2">
    <name type="scientific">Mycobacterium phage Zapner</name>
    <dbReference type="NCBI Taxonomy" id="1486474"/>
    <lineage>
        <taxon>Viruses</taxon>
        <taxon>Duplodnaviria</taxon>
        <taxon>Heunggongvirae</taxon>
        <taxon>Uroviricota</taxon>
        <taxon>Caudoviricetes</taxon>
        <taxon>Gracegardnervirinae</taxon>
        <taxon>Avanivirus</taxon>
        <taxon>Avanivirus zapner</taxon>
    </lineage>
</organism>
<reference evidence="1 2" key="1">
    <citation type="submission" date="2014-03" db="EMBL/GenBank/DDBJ databases">
        <authorList>
            <person name="Kramer Z.J."/>
            <person name="Fasoranti T.O."/>
            <person name="Abrahim M.R."/>
            <person name="Adkins N.L."/>
            <person name="Burke K.A."/>
            <person name="Churilla B.M."/>
            <person name="Cohen K.L."/>
            <person name="Colicchio M.A."/>
            <person name="Genkil J.S."/>
            <person name="Prout A.K."/>
            <person name="Schafer C.E."/>
            <person name="Schwarz A.G."/>
            <person name="Tish M."/>
            <person name="Vispute N."/>
            <person name="Wilkes K.E."/>
            <person name="Williams C.R."/>
            <person name="Xiao X."/>
            <person name="Yoder B.A."/>
            <person name="Yu V.J."/>
            <person name="Lapin J.S."/>
            <person name="Ott C.T."/>
            <person name="Walburn T.D."/>
            <person name="Bradley K.W."/>
            <person name="Clarke D.Q."/>
            <person name="Lewis M.F."/>
            <person name="Barker L.P."/>
            <person name="Bailey C."/>
            <person name="Asai D.J."/>
            <person name="Bowman C.A."/>
            <person name="Russell D.A."/>
            <person name="Pope W.H."/>
            <person name="Jacobs-Sera D."/>
            <person name="Hendrix R.W."/>
            <person name="Hatfull G.F."/>
        </authorList>
    </citation>
    <scope>NUCLEOTIDE SEQUENCE [LARGE SCALE GENOMIC DNA]</scope>
</reference>
<gene>
    <name evidence="1" type="primary">51</name>
    <name evidence="1" type="ORF">PBI_ZAPNER_51</name>
</gene>
<protein>
    <submittedName>
        <fullName evidence="1">Uncharacterized protein</fullName>
    </submittedName>
</protein>
<proteinExistence type="predicted"/>